<evidence type="ECO:0000259" key="2">
    <source>
        <dbReference type="Pfam" id="PF22803"/>
    </source>
</evidence>
<gene>
    <name evidence="3" type="ORF">QBC41DRAFT_351881</name>
</gene>
<organism evidence="3 4">
    <name type="scientific">Cercophora samala</name>
    <dbReference type="NCBI Taxonomy" id="330535"/>
    <lineage>
        <taxon>Eukaryota</taxon>
        <taxon>Fungi</taxon>
        <taxon>Dikarya</taxon>
        <taxon>Ascomycota</taxon>
        <taxon>Pezizomycotina</taxon>
        <taxon>Sordariomycetes</taxon>
        <taxon>Sordariomycetidae</taxon>
        <taxon>Sordariales</taxon>
        <taxon>Lasiosphaeriaceae</taxon>
        <taxon>Cercophora</taxon>
    </lineage>
</organism>
<evidence type="ECO:0000256" key="1">
    <source>
        <dbReference type="SAM" id="SignalP"/>
    </source>
</evidence>
<keyword evidence="4" id="KW-1185">Reference proteome</keyword>
<dbReference type="InterPro" id="IPR054443">
    <property type="entry name" value="Y3-like_dom"/>
</dbReference>
<feature type="domain" description="Glycan binding protein Y3-like" evidence="2">
    <location>
        <begin position="48"/>
        <end position="122"/>
    </location>
</feature>
<evidence type="ECO:0000313" key="4">
    <source>
        <dbReference type="Proteomes" id="UP001174997"/>
    </source>
</evidence>
<proteinExistence type="predicted"/>
<dbReference type="Pfam" id="PF22803">
    <property type="entry name" value="GBD_Y3"/>
    <property type="match status" value="1"/>
</dbReference>
<keyword evidence="1" id="KW-0732">Signal</keyword>
<accession>A0AA40DGW5</accession>
<feature type="chain" id="PRO_5041238293" description="Glycan binding protein Y3-like domain-containing protein" evidence="1">
    <location>
        <begin position="19"/>
        <end position="137"/>
    </location>
</feature>
<protein>
    <recommendedName>
        <fullName evidence="2">Glycan binding protein Y3-like domain-containing protein</fullName>
    </recommendedName>
</protein>
<name>A0AA40DGW5_9PEZI</name>
<dbReference type="Proteomes" id="UP001174997">
    <property type="component" value="Unassembled WGS sequence"/>
</dbReference>
<evidence type="ECO:0000313" key="3">
    <source>
        <dbReference type="EMBL" id="KAK0674664.1"/>
    </source>
</evidence>
<comment type="caution">
    <text evidence="3">The sequence shown here is derived from an EMBL/GenBank/DDBJ whole genome shotgun (WGS) entry which is preliminary data.</text>
</comment>
<reference evidence="3" key="1">
    <citation type="submission" date="2023-06" db="EMBL/GenBank/DDBJ databases">
        <title>Genome-scale phylogeny and comparative genomics of the fungal order Sordariales.</title>
        <authorList>
            <consortium name="Lawrence Berkeley National Laboratory"/>
            <person name="Hensen N."/>
            <person name="Bonometti L."/>
            <person name="Westerberg I."/>
            <person name="Brannstrom I.O."/>
            <person name="Guillou S."/>
            <person name="Cros-Aarteil S."/>
            <person name="Calhoun S."/>
            <person name="Haridas S."/>
            <person name="Kuo A."/>
            <person name="Mondo S."/>
            <person name="Pangilinan J."/>
            <person name="Riley R."/>
            <person name="Labutti K."/>
            <person name="Andreopoulos B."/>
            <person name="Lipzen A."/>
            <person name="Chen C."/>
            <person name="Yanf M."/>
            <person name="Daum C."/>
            <person name="Ng V."/>
            <person name="Clum A."/>
            <person name="Steindorff A."/>
            <person name="Ohm R."/>
            <person name="Martin F."/>
            <person name="Silar P."/>
            <person name="Natvig D."/>
            <person name="Lalanne C."/>
            <person name="Gautier V."/>
            <person name="Ament-Velasquez S.L."/>
            <person name="Kruys A."/>
            <person name="Hutchinson M.I."/>
            <person name="Powell A.J."/>
            <person name="Barry K."/>
            <person name="Miller A.N."/>
            <person name="Grigoriev I.V."/>
            <person name="Debuchy R."/>
            <person name="Gladieux P."/>
            <person name="Thoren M.H."/>
            <person name="Johannesson H."/>
        </authorList>
    </citation>
    <scope>NUCLEOTIDE SEQUENCE</scope>
    <source>
        <strain evidence="3">CBS 307.81</strain>
    </source>
</reference>
<dbReference type="EMBL" id="JAULSY010000001">
    <property type="protein sequence ID" value="KAK0674664.1"/>
    <property type="molecule type" value="Genomic_DNA"/>
</dbReference>
<feature type="signal peptide" evidence="1">
    <location>
        <begin position="1"/>
        <end position="18"/>
    </location>
</feature>
<dbReference type="AlphaFoldDB" id="A0AA40DGW5"/>
<sequence>MQLTTLITLATSATLASAGCFTGGAVWGEDLYNANTLMYFAVCGSDGTGTHSYNAGETRRWCYHLTDTKRVDFSIRNMQSIKDTLSTANCELLRNEIAGCQHGGRRAYTKFEFTADPNDGRCANLSYLPPDWPYRWW</sequence>